<dbReference type="Proteomes" id="UP000053555">
    <property type="component" value="Unassembled WGS sequence"/>
</dbReference>
<protein>
    <submittedName>
        <fullName evidence="2">UDP-glycosyltransferase 85A1</fullName>
        <ecNumber evidence="2">2.4.1.85</ecNumber>
    </submittedName>
</protein>
<dbReference type="EMBL" id="KN651475">
    <property type="protein sequence ID" value="KHN30765.1"/>
    <property type="molecule type" value="Genomic_DNA"/>
</dbReference>
<dbReference type="PANTHER" id="PTHR11926:SF1188">
    <property type="entry name" value="FAMILY PROTEIN, PUTATIVE-RELATED"/>
    <property type="match status" value="1"/>
</dbReference>
<gene>
    <name evidence="2" type="ORF">glysoja_032602</name>
</gene>
<evidence type="ECO:0000256" key="1">
    <source>
        <dbReference type="ARBA" id="ARBA00009995"/>
    </source>
</evidence>
<reference evidence="2" key="1">
    <citation type="submission" date="2014-07" db="EMBL/GenBank/DDBJ databases">
        <title>Identification of a novel salt tolerance gene in wild soybean by whole-genome sequencing.</title>
        <authorList>
            <person name="Lam H.-M."/>
            <person name="Qi X."/>
            <person name="Li M.-W."/>
            <person name="Liu X."/>
            <person name="Xie M."/>
            <person name="Ni M."/>
            <person name="Xu X."/>
        </authorList>
    </citation>
    <scope>NUCLEOTIDE SEQUENCE [LARGE SCALE GENOMIC DNA]</scope>
    <source>
        <tissue evidence="2">Root</tissue>
    </source>
</reference>
<name>A0A0B2RBM6_GLYSO</name>
<dbReference type="SUPFAM" id="SSF53756">
    <property type="entry name" value="UDP-Glycosyltransferase/glycogen phosphorylase"/>
    <property type="match status" value="1"/>
</dbReference>
<accession>A0A0B2RBM6</accession>
<dbReference type="GO" id="GO:0047792">
    <property type="term" value="F:cyanohydrin beta-glucosyltransferase activity"/>
    <property type="evidence" value="ECO:0007669"/>
    <property type="project" value="UniProtKB-EC"/>
</dbReference>
<evidence type="ECO:0000313" key="2">
    <source>
        <dbReference type="EMBL" id="KHN30765.1"/>
    </source>
</evidence>
<dbReference type="EC" id="2.4.1.85" evidence="2"/>
<dbReference type="GO" id="GO:0080044">
    <property type="term" value="F:quercetin 7-O-glucosyltransferase activity"/>
    <property type="evidence" value="ECO:0007669"/>
    <property type="project" value="TreeGrafter"/>
</dbReference>
<comment type="similarity">
    <text evidence="1">Belongs to the UDP-glycosyltransferase family.</text>
</comment>
<organism evidence="2">
    <name type="scientific">Glycine soja</name>
    <name type="common">Wild soybean</name>
    <dbReference type="NCBI Taxonomy" id="3848"/>
    <lineage>
        <taxon>Eukaryota</taxon>
        <taxon>Viridiplantae</taxon>
        <taxon>Streptophyta</taxon>
        <taxon>Embryophyta</taxon>
        <taxon>Tracheophyta</taxon>
        <taxon>Spermatophyta</taxon>
        <taxon>Magnoliopsida</taxon>
        <taxon>eudicotyledons</taxon>
        <taxon>Gunneridae</taxon>
        <taxon>Pentapetalae</taxon>
        <taxon>rosids</taxon>
        <taxon>fabids</taxon>
        <taxon>Fabales</taxon>
        <taxon>Fabaceae</taxon>
        <taxon>Papilionoideae</taxon>
        <taxon>50 kb inversion clade</taxon>
        <taxon>NPAAA clade</taxon>
        <taxon>indigoferoid/millettioid clade</taxon>
        <taxon>Phaseoleae</taxon>
        <taxon>Glycine</taxon>
        <taxon>Glycine subgen. Soja</taxon>
    </lineage>
</organism>
<dbReference type="AlphaFoldDB" id="A0A0B2RBM6"/>
<proteinExistence type="inferred from homology"/>
<dbReference type="PANTHER" id="PTHR11926">
    <property type="entry name" value="GLUCOSYL/GLUCURONOSYL TRANSFERASES"/>
    <property type="match status" value="1"/>
</dbReference>
<keyword evidence="2" id="KW-0328">Glycosyltransferase</keyword>
<dbReference type="Gene3D" id="3.40.50.2000">
    <property type="entry name" value="Glycogen Phosphorylase B"/>
    <property type="match status" value="1"/>
</dbReference>
<keyword evidence="2" id="KW-0808">Transferase</keyword>
<dbReference type="GO" id="GO:0080043">
    <property type="term" value="F:quercetin 3-O-glucosyltransferase activity"/>
    <property type="evidence" value="ECO:0007669"/>
    <property type="project" value="TreeGrafter"/>
</dbReference>
<sequence length="115" mass="13043">MSFSAERKPHAVFSPFPIQGHINPLFKLAKLLHLRGFHITFVHTEHNHKLLLKSRGLNALEDFFCFESILDGVPPNNDDNLDATHHVVSLCESIREKLLPPFLDLLSRLNHSATA</sequence>